<gene>
    <name evidence="1" type="ORF">DSM106972_015040</name>
</gene>
<dbReference type="RefSeq" id="WP_127080153.1">
    <property type="nucleotide sequence ID" value="NZ_RSCL01000003.1"/>
</dbReference>
<comment type="caution">
    <text evidence="1">The sequence shown here is derived from an EMBL/GenBank/DDBJ whole genome shotgun (WGS) entry which is preliminary data.</text>
</comment>
<proteinExistence type="predicted"/>
<dbReference type="EMBL" id="RSCL01000003">
    <property type="protein sequence ID" value="RUT08336.1"/>
    <property type="molecule type" value="Genomic_DNA"/>
</dbReference>
<organism evidence="1 2">
    <name type="scientific">Dulcicalothrix desertica PCC 7102</name>
    <dbReference type="NCBI Taxonomy" id="232991"/>
    <lineage>
        <taxon>Bacteria</taxon>
        <taxon>Bacillati</taxon>
        <taxon>Cyanobacteriota</taxon>
        <taxon>Cyanophyceae</taxon>
        <taxon>Nostocales</taxon>
        <taxon>Calotrichaceae</taxon>
        <taxon>Dulcicalothrix</taxon>
    </lineage>
</organism>
<name>A0A433VQF1_9CYAN</name>
<evidence type="ECO:0000313" key="2">
    <source>
        <dbReference type="Proteomes" id="UP000271624"/>
    </source>
</evidence>
<sequence>MSSNNLISKLNTELFTELSTEQAAVVEGGLNQVQILTVRCIKAGADSDGTDEVFASFNGTDSNFGRPISMRTGSVANFGQSGGSGNSIQVALFDKDGSNRGAADLLGSFRVSSPVRNPQTRRISGNGSTYEVTFRAF</sequence>
<dbReference type="Proteomes" id="UP000271624">
    <property type="component" value="Unassembled WGS sequence"/>
</dbReference>
<evidence type="ECO:0000313" key="1">
    <source>
        <dbReference type="EMBL" id="RUT08336.1"/>
    </source>
</evidence>
<dbReference type="OrthoDB" id="512308at2"/>
<dbReference type="AlphaFoldDB" id="A0A433VQF1"/>
<reference evidence="1" key="1">
    <citation type="submission" date="2018-12" db="EMBL/GenBank/DDBJ databases">
        <authorList>
            <person name="Will S."/>
            <person name="Neumann-Schaal M."/>
            <person name="Henke P."/>
        </authorList>
    </citation>
    <scope>NUCLEOTIDE SEQUENCE</scope>
    <source>
        <strain evidence="1">PCC 7102</strain>
    </source>
</reference>
<protein>
    <submittedName>
        <fullName evidence="1">Uncharacterized protein</fullName>
    </submittedName>
</protein>
<keyword evidence="2" id="KW-1185">Reference proteome</keyword>
<reference evidence="1" key="2">
    <citation type="journal article" date="2019" name="Genome Biol. Evol.">
        <title>Day and night: Metabolic profiles and evolutionary relationships of six axenic non-marine cyanobacteria.</title>
        <authorList>
            <person name="Will S.E."/>
            <person name="Henke P."/>
            <person name="Boedeker C."/>
            <person name="Huang S."/>
            <person name="Brinkmann H."/>
            <person name="Rohde M."/>
            <person name="Jarek M."/>
            <person name="Friedl T."/>
            <person name="Seufert S."/>
            <person name="Schumacher M."/>
            <person name="Overmann J."/>
            <person name="Neumann-Schaal M."/>
            <person name="Petersen J."/>
        </authorList>
    </citation>
    <scope>NUCLEOTIDE SEQUENCE [LARGE SCALE GENOMIC DNA]</scope>
    <source>
        <strain evidence="1">PCC 7102</strain>
    </source>
</reference>
<accession>A0A433VQF1</accession>